<dbReference type="GO" id="GO:0016887">
    <property type="term" value="F:ATP hydrolysis activity"/>
    <property type="evidence" value="ECO:0007669"/>
    <property type="project" value="EnsemblFungi"/>
</dbReference>
<evidence type="ECO:0000256" key="9">
    <source>
        <dbReference type="ARBA" id="ARBA00023242"/>
    </source>
</evidence>
<dbReference type="PROSITE" id="PS50051">
    <property type="entry name" value="MCM_2"/>
    <property type="match status" value="1"/>
</dbReference>
<dbReference type="InterPro" id="IPR027417">
    <property type="entry name" value="P-loop_NTPase"/>
</dbReference>
<dbReference type="OrthoDB" id="1882346at2759"/>
<evidence type="ECO:0000313" key="15">
    <source>
        <dbReference type="EMBL" id="EPX71835.1"/>
    </source>
</evidence>
<dbReference type="EMBL" id="KE503207">
    <property type="protein sequence ID" value="EPX71835.1"/>
    <property type="molecule type" value="Genomic_DNA"/>
</dbReference>
<dbReference type="GO" id="GO:1902975">
    <property type="term" value="P:mitotic DNA replication initiation"/>
    <property type="evidence" value="ECO:0007669"/>
    <property type="project" value="EnsemblFungi"/>
</dbReference>
<dbReference type="OMA" id="NVYPQED"/>
<evidence type="ECO:0000256" key="12">
    <source>
        <dbReference type="RuleBase" id="RU368061"/>
    </source>
</evidence>
<dbReference type="GO" id="GO:0003697">
    <property type="term" value="F:single-stranded DNA binding"/>
    <property type="evidence" value="ECO:0007669"/>
    <property type="project" value="TreeGrafter"/>
</dbReference>
<dbReference type="Pfam" id="PF00493">
    <property type="entry name" value="MCM"/>
    <property type="match status" value="1"/>
</dbReference>
<dbReference type="GO" id="GO:0005524">
    <property type="term" value="F:ATP binding"/>
    <property type="evidence" value="ECO:0007669"/>
    <property type="project" value="UniProtKB-UniRule"/>
</dbReference>
<proteinExistence type="inferred from homology"/>
<comment type="subunit">
    <text evidence="12">Component of the MCM2-7 complex.</text>
</comment>
<comment type="similarity">
    <text evidence="2 11">Belongs to the MCM family.</text>
</comment>
<evidence type="ECO:0000256" key="6">
    <source>
        <dbReference type="ARBA" id="ARBA00022806"/>
    </source>
</evidence>
<dbReference type="GO" id="GO:0005656">
    <property type="term" value="C:nuclear pre-replicative complex"/>
    <property type="evidence" value="ECO:0007669"/>
    <property type="project" value="EnsemblFungi"/>
</dbReference>
<dbReference type="InterPro" id="IPR027925">
    <property type="entry name" value="MCM_N"/>
</dbReference>
<feature type="domain" description="MCM C-terminal AAA(+) ATPase" evidence="14">
    <location>
        <begin position="306"/>
        <end position="512"/>
    </location>
</feature>
<dbReference type="GO" id="GO:1904931">
    <property type="term" value="F:MCM complex binding"/>
    <property type="evidence" value="ECO:0007669"/>
    <property type="project" value="EnsemblFungi"/>
</dbReference>
<dbReference type="GO" id="GO:0043596">
    <property type="term" value="C:nuclear replication fork"/>
    <property type="evidence" value="ECO:0007669"/>
    <property type="project" value="EnsemblFungi"/>
</dbReference>
<dbReference type="InterPro" id="IPR033762">
    <property type="entry name" value="MCM_OB"/>
</dbReference>
<dbReference type="PRINTS" id="PR01659">
    <property type="entry name" value="MCMPROTEIN3"/>
</dbReference>
<evidence type="ECO:0000256" key="11">
    <source>
        <dbReference type="RuleBase" id="RU004070"/>
    </source>
</evidence>
<dbReference type="CDD" id="cd17754">
    <property type="entry name" value="MCM3"/>
    <property type="match status" value="1"/>
</dbReference>
<dbReference type="EC" id="3.6.4.12" evidence="12"/>
<evidence type="ECO:0000259" key="14">
    <source>
        <dbReference type="PROSITE" id="PS50051"/>
    </source>
</evidence>
<dbReference type="InterPro" id="IPR031327">
    <property type="entry name" value="MCM"/>
</dbReference>
<dbReference type="PRINTS" id="PR01657">
    <property type="entry name" value="MCMFAMILY"/>
</dbReference>
<feature type="compositionally biased region" description="Low complexity" evidence="13">
    <location>
        <begin position="733"/>
        <end position="745"/>
    </location>
</feature>
<dbReference type="PANTHER" id="PTHR11630:SF46">
    <property type="entry name" value="DNA REPLICATION LICENSING FACTOR MCM3-RELATED"/>
    <property type="match status" value="1"/>
</dbReference>
<dbReference type="GO" id="GO:0003682">
    <property type="term" value="F:chromatin binding"/>
    <property type="evidence" value="ECO:0007669"/>
    <property type="project" value="EnsemblFungi"/>
</dbReference>
<reference evidence="15 16" key="1">
    <citation type="journal article" date="2011" name="Science">
        <title>Comparative functional genomics of the fission yeasts.</title>
        <authorList>
            <person name="Rhind N."/>
            <person name="Chen Z."/>
            <person name="Yassour M."/>
            <person name="Thompson D.A."/>
            <person name="Haas B.J."/>
            <person name="Habib N."/>
            <person name="Wapinski I."/>
            <person name="Roy S."/>
            <person name="Lin M.F."/>
            <person name="Heiman D.I."/>
            <person name="Young S.K."/>
            <person name="Furuya K."/>
            <person name="Guo Y."/>
            <person name="Pidoux A."/>
            <person name="Chen H.M."/>
            <person name="Robbertse B."/>
            <person name="Goldberg J.M."/>
            <person name="Aoki K."/>
            <person name="Bayne E.H."/>
            <person name="Berlin A.M."/>
            <person name="Desjardins C.A."/>
            <person name="Dobbs E."/>
            <person name="Dukaj L."/>
            <person name="Fan L."/>
            <person name="FitzGerald M.G."/>
            <person name="French C."/>
            <person name="Gujja S."/>
            <person name="Hansen K."/>
            <person name="Keifenheim D."/>
            <person name="Levin J.Z."/>
            <person name="Mosher R.A."/>
            <person name="Mueller C.A."/>
            <person name="Pfiffner J."/>
            <person name="Priest M."/>
            <person name="Russ C."/>
            <person name="Smialowska A."/>
            <person name="Swoboda P."/>
            <person name="Sykes S.M."/>
            <person name="Vaughn M."/>
            <person name="Vengrova S."/>
            <person name="Yoder R."/>
            <person name="Zeng Q."/>
            <person name="Allshire R."/>
            <person name="Baulcombe D."/>
            <person name="Birren B.W."/>
            <person name="Brown W."/>
            <person name="Ekwall K."/>
            <person name="Kellis M."/>
            <person name="Leatherwood J."/>
            <person name="Levin H."/>
            <person name="Margalit H."/>
            <person name="Martienssen R."/>
            <person name="Nieduszynski C.A."/>
            <person name="Spatafora J.W."/>
            <person name="Friedman N."/>
            <person name="Dalgaard J.Z."/>
            <person name="Baumann P."/>
            <person name="Niki H."/>
            <person name="Regev A."/>
            <person name="Nusbaum C."/>
        </authorList>
    </citation>
    <scope>NUCLEOTIDE SEQUENCE [LARGE SCALE GENOMIC DNA]</scope>
    <source>
        <strain evidence="16">yFS286</strain>
    </source>
</reference>
<keyword evidence="8 11" id="KW-0238">DNA-binding</keyword>
<dbReference type="InterPro" id="IPR018525">
    <property type="entry name" value="MCM_CS"/>
</dbReference>
<evidence type="ECO:0000256" key="8">
    <source>
        <dbReference type="ARBA" id="ARBA00023125"/>
    </source>
</evidence>
<dbReference type="GO" id="GO:0000785">
    <property type="term" value="C:chromatin"/>
    <property type="evidence" value="ECO:0007669"/>
    <property type="project" value="EnsemblFungi"/>
</dbReference>
<evidence type="ECO:0000256" key="10">
    <source>
        <dbReference type="ARBA" id="ARBA00047995"/>
    </source>
</evidence>
<dbReference type="HOGENOM" id="CLU_000995_6_1_1"/>
<dbReference type="Pfam" id="PF17207">
    <property type="entry name" value="MCM_OB"/>
    <property type="match status" value="1"/>
</dbReference>
<keyword evidence="9 12" id="KW-0539">Nucleus</keyword>
<dbReference type="GO" id="GO:0042555">
    <property type="term" value="C:MCM complex"/>
    <property type="evidence" value="ECO:0007669"/>
    <property type="project" value="UniProtKB-UniRule"/>
</dbReference>
<evidence type="ECO:0000256" key="7">
    <source>
        <dbReference type="ARBA" id="ARBA00022840"/>
    </source>
</evidence>
<dbReference type="Gene3D" id="3.30.1640.10">
    <property type="entry name" value="mini-chromosome maintenance (MCM) complex, chain A, domain 1"/>
    <property type="match status" value="1"/>
</dbReference>
<keyword evidence="6 12" id="KW-0347">Helicase</keyword>
<dbReference type="InterPro" id="IPR012340">
    <property type="entry name" value="NA-bd_OB-fold"/>
</dbReference>
<dbReference type="FunFam" id="2.20.28.10:FF:000008">
    <property type="entry name" value="DNA helicase"/>
    <property type="match status" value="1"/>
</dbReference>
<dbReference type="Gene3D" id="3.40.50.300">
    <property type="entry name" value="P-loop containing nucleotide triphosphate hydrolases"/>
    <property type="match status" value="1"/>
</dbReference>
<comment type="subcellular location">
    <subcellularLocation>
        <location evidence="1 12">Nucleus</location>
    </subcellularLocation>
</comment>
<feature type="region of interest" description="Disordered" evidence="13">
    <location>
        <begin position="678"/>
        <end position="826"/>
    </location>
</feature>
<dbReference type="SUPFAM" id="SSF50249">
    <property type="entry name" value="Nucleic acid-binding proteins"/>
    <property type="match status" value="1"/>
</dbReference>
<dbReference type="eggNOG" id="KOG0479">
    <property type="taxonomic scope" value="Eukaryota"/>
</dbReference>
<evidence type="ECO:0000256" key="3">
    <source>
        <dbReference type="ARBA" id="ARBA00022705"/>
    </source>
</evidence>
<dbReference type="SMART" id="SM00350">
    <property type="entry name" value="MCM"/>
    <property type="match status" value="1"/>
</dbReference>
<dbReference type="InterPro" id="IPR008046">
    <property type="entry name" value="Mcm3"/>
</dbReference>
<dbReference type="Pfam" id="PF14551">
    <property type="entry name" value="MCM_N"/>
    <property type="match status" value="1"/>
</dbReference>
<dbReference type="SUPFAM" id="SSF52540">
    <property type="entry name" value="P-loop containing nucleoside triphosphate hydrolases"/>
    <property type="match status" value="1"/>
</dbReference>
<dbReference type="GO" id="GO:0000727">
    <property type="term" value="P:double-strand break repair via break-induced replication"/>
    <property type="evidence" value="ECO:0007669"/>
    <property type="project" value="EnsemblFungi"/>
</dbReference>
<keyword evidence="3 12" id="KW-0235">DNA replication</keyword>
<evidence type="ECO:0000256" key="1">
    <source>
        <dbReference type="ARBA" id="ARBA00004123"/>
    </source>
</evidence>
<dbReference type="GO" id="GO:0006267">
    <property type="term" value="P:pre-replicative complex assembly involved in nuclear cell cycle DNA replication"/>
    <property type="evidence" value="ECO:0007669"/>
    <property type="project" value="EnsemblFungi"/>
</dbReference>
<evidence type="ECO:0000256" key="5">
    <source>
        <dbReference type="ARBA" id="ARBA00022801"/>
    </source>
</evidence>
<evidence type="ECO:0000256" key="13">
    <source>
        <dbReference type="SAM" id="MobiDB-lite"/>
    </source>
</evidence>
<gene>
    <name evidence="15" type="ORF">SOCG_03771</name>
</gene>
<dbReference type="GO" id="GO:0003688">
    <property type="term" value="F:DNA replication origin binding"/>
    <property type="evidence" value="ECO:0007669"/>
    <property type="project" value="EnsemblFungi"/>
</dbReference>
<dbReference type="GO" id="GO:0006279">
    <property type="term" value="P:premeiotic DNA replication"/>
    <property type="evidence" value="ECO:0007669"/>
    <property type="project" value="EnsemblFungi"/>
</dbReference>
<dbReference type="Pfam" id="PF23191">
    <property type="entry name" value="WHD_MCM3_C"/>
    <property type="match status" value="1"/>
</dbReference>
<dbReference type="Proteomes" id="UP000016088">
    <property type="component" value="Unassembled WGS sequence"/>
</dbReference>
<accession>S9R016</accession>
<dbReference type="GO" id="GO:0017116">
    <property type="term" value="F:single-stranded DNA helicase activity"/>
    <property type="evidence" value="ECO:0007669"/>
    <property type="project" value="EnsemblFungi"/>
</dbReference>
<name>S9R016_SCHOY</name>
<dbReference type="GeneID" id="25032739"/>
<keyword evidence="4 11" id="KW-0547">Nucleotide-binding</keyword>
<dbReference type="Pfam" id="PF17855">
    <property type="entry name" value="MCM_lid"/>
    <property type="match status" value="1"/>
</dbReference>
<dbReference type="GO" id="GO:0005737">
    <property type="term" value="C:cytoplasm"/>
    <property type="evidence" value="ECO:0007669"/>
    <property type="project" value="EnsemblFungi"/>
</dbReference>
<comment type="function">
    <text evidence="12">Acts as component of the MCM2-7 complex (MCM complex) which is the replicative helicase essential for 'once per cell cycle' DNA replication initiation and elongation in eukaryotic cells. The active ATPase sites in the MCM2-7 ring are formed through the interaction surfaces of two neighboring subunits such that a critical structure of a conserved arginine finger motif is provided in trans relative to the ATP-binding site of the Walker A box of the adjacent subunit. The six ATPase active sites, however, are likely to contribute differentially to the complex helicase activity.</text>
</comment>
<dbReference type="InterPro" id="IPR003593">
    <property type="entry name" value="AAA+_ATPase"/>
</dbReference>
<evidence type="ECO:0000256" key="4">
    <source>
        <dbReference type="ARBA" id="ARBA00022741"/>
    </source>
</evidence>
<dbReference type="InterPro" id="IPR041562">
    <property type="entry name" value="MCM_lid"/>
</dbReference>
<dbReference type="GO" id="GO:0000781">
    <property type="term" value="C:chromosome, telomeric region"/>
    <property type="evidence" value="ECO:0007669"/>
    <property type="project" value="GOC"/>
</dbReference>
<feature type="compositionally biased region" description="Acidic residues" evidence="13">
    <location>
        <begin position="691"/>
        <end position="716"/>
    </location>
</feature>
<protein>
    <recommendedName>
        <fullName evidence="12">DNA replication licensing factor MCM3</fullName>
        <ecNumber evidence="12">3.6.4.12</ecNumber>
    </recommendedName>
</protein>
<evidence type="ECO:0000313" key="16">
    <source>
        <dbReference type="Proteomes" id="UP000016088"/>
    </source>
</evidence>
<dbReference type="VEuPathDB" id="FungiDB:SOCG_03771"/>
<sequence length="898" mass="99019">MSELLADEVFKDRVRIFQEYLEHDSDDTNATLYHEAILRMLNMAQRRLIVNIDELRDYNKELADGVLYQPMEFVEPFNEALQGVVSTLIDPIVHKDIKDKPFYIGFRGSFGDLHVTPRTLRALHLNKMISLEGIVTRCSFVRPKVIKSIHYCEATKRHHFKQYADSTMNGGLSFQSTVYPTQDESGNPLSIEFGYSTFRDHQTISLQEMPERAPPGQLPRSIDILLDDDLVDTVKPGDRVHIVGQYRSMGSKNSGSTNATFRTVLLANNVVLLTNKPGSGNVGGGALTITDADIRNINKLARKKNAFELLSTSLAPSIYGFEHIKQAILLLLLGGTEKNLSNGTHIRGDINILMVGDPSTAKSQLLRFVLNTAPLAIATTGRGSSGVGLTAAVTSDRETGERRLEAGAMVLADRGVVCIDEFDKMSDIDRVAIHEVMEQQTVTIAKAGIHTSLNARCSVVAAANPIYGQYDIRKDPTKNIALPDSMLSRFDLLFIVTDDIDDKKDRALSEHVLRMHRYLPPGVEPGTPVRDSLNSVLNVGATNTAGVSAGNGDQESETPVWETFSSLLHANARTKRKELLNINFVRKYIQYAKSRINPVLNQATAEYITNIYCGLRNDDLQGNQRRTSPLTARTLETLIRLSTAHAKARLSNAVEVRDAKAAEKILRYALFREVYKPKSNRRKKQRKEGGGGEEEGSSDEEDFDSEELEGDNDLNDDPTFQNSRPNVPESGRQTRSQTQNRQSQESEMDIDDAASATNQSVAATATSDGSQLHLGQPSNTQLSWPSSHSTLPTTGRGTTAASGLSGNVDTSEVTESNASSSQGVALSREKMSIFMSRLSELTKTDVFSEECASLENVLNAINGAEGDTSFTRDEGISALKEMDAQNKIMFSEDMIYRI</sequence>
<feature type="compositionally biased region" description="Polar residues" evidence="13">
    <location>
        <begin position="755"/>
        <end position="770"/>
    </location>
</feature>
<dbReference type="PANTHER" id="PTHR11630">
    <property type="entry name" value="DNA REPLICATION LICENSING FACTOR MCM FAMILY MEMBER"/>
    <property type="match status" value="1"/>
</dbReference>
<dbReference type="GO" id="GO:0031509">
    <property type="term" value="P:subtelomeric heterochromatin formation"/>
    <property type="evidence" value="ECO:0007669"/>
    <property type="project" value="EnsemblFungi"/>
</dbReference>
<dbReference type="AlphaFoldDB" id="S9R016"/>
<dbReference type="Gene3D" id="2.40.50.140">
    <property type="entry name" value="Nucleic acid-binding proteins"/>
    <property type="match status" value="1"/>
</dbReference>
<dbReference type="Gene3D" id="2.20.28.10">
    <property type="match status" value="1"/>
</dbReference>
<dbReference type="PROSITE" id="PS00847">
    <property type="entry name" value="MCM_1"/>
    <property type="match status" value="1"/>
</dbReference>
<keyword evidence="7 11" id="KW-0067">ATP-binding</keyword>
<keyword evidence="16" id="KW-1185">Reference proteome</keyword>
<feature type="compositionally biased region" description="Polar residues" evidence="13">
    <location>
        <begin position="776"/>
        <end position="824"/>
    </location>
</feature>
<comment type="catalytic activity">
    <reaction evidence="10 12">
        <text>ATP + H2O = ADP + phosphate + H(+)</text>
        <dbReference type="Rhea" id="RHEA:13065"/>
        <dbReference type="ChEBI" id="CHEBI:15377"/>
        <dbReference type="ChEBI" id="CHEBI:15378"/>
        <dbReference type="ChEBI" id="CHEBI:30616"/>
        <dbReference type="ChEBI" id="CHEBI:43474"/>
        <dbReference type="ChEBI" id="CHEBI:456216"/>
        <dbReference type="EC" id="3.6.4.12"/>
    </reaction>
</comment>
<keyword evidence="5 12" id="KW-0378">Hydrolase</keyword>
<dbReference type="InterPro" id="IPR001208">
    <property type="entry name" value="MCM_dom"/>
</dbReference>
<dbReference type="GO" id="GO:0030466">
    <property type="term" value="P:silent mating-type cassette heterochromatin formation"/>
    <property type="evidence" value="ECO:0007669"/>
    <property type="project" value="EnsemblFungi"/>
</dbReference>
<dbReference type="InterPro" id="IPR056575">
    <property type="entry name" value="WH_MCM3_C"/>
</dbReference>
<dbReference type="RefSeq" id="XP_013019135.1">
    <property type="nucleotide sequence ID" value="XM_013163681.1"/>
</dbReference>
<dbReference type="SMART" id="SM00382">
    <property type="entry name" value="AAA"/>
    <property type="match status" value="1"/>
</dbReference>
<dbReference type="GO" id="GO:0071162">
    <property type="term" value="C:CMG complex"/>
    <property type="evidence" value="ECO:0007669"/>
    <property type="project" value="EnsemblFungi"/>
</dbReference>
<dbReference type="GO" id="GO:0006271">
    <property type="term" value="P:DNA strand elongation involved in DNA replication"/>
    <property type="evidence" value="ECO:0007669"/>
    <property type="project" value="EnsemblFungi"/>
</dbReference>
<organism evidence="15 16">
    <name type="scientific">Schizosaccharomyces octosporus (strain yFS286)</name>
    <name type="common">Fission yeast</name>
    <name type="synonym">Octosporomyces octosporus</name>
    <dbReference type="NCBI Taxonomy" id="483514"/>
    <lineage>
        <taxon>Eukaryota</taxon>
        <taxon>Fungi</taxon>
        <taxon>Dikarya</taxon>
        <taxon>Ascomycota</taxon>
        <taxon>Taphrinomycotina</taxon>
        <taxon>Schizosaccharomycetes</taxon>
        <taxon>Schizosaccharomycetales</taxon>
        <taxon>Schizosaccharomycetaceae</taxon>
        <taxon>Schizosaccharomyces</taxon>
    </lineage>
</organism>
<evidence type="ECO:0000256" key="2">
    <source>
        <dbReference type="ARBA" id="ARBA00008010"/>
    </source>
</evidence>